<gene>
    <name evidence="2" type="ORF">JIN78_07215</name>
</gene>
<accession>A0A934RN31</accession>
<name>A0A934RN31_9BACT</name>
<feature type="chain" id="PRO_5038010309" description="Preprotein translocase subunit SecD" evidence="1">
    <location>
        <begin position="19"/>
        <end position="162"/>
    </location>
</feature>
<proteinExistence type="predicted"/>
<reference evidence="2" key="1">
    <citation type="submission" date="2021-01" db="EMBL/GenBank/DDBJ databases">
        <title>Modified the classification status of verrucomicrobia.</title>
        <authorList>
            <person name="Feng X."/>
        </authorList>
    </citation>
    <scope>NUCLEOTIDE SEQUENCE</scope>
    <source>
        <strain evidence="2">KCTC 12986</strain>
    </source>
</reference>
<protein>
    <recommendedName>
        <fullName evidence="4">Preprotein translocase subunit SecD</fullName>
    </recommendedName>
</protein>
<dbReference type="Proteomes" id="UP000604083">
    <property type="component" value="Unassembled WGS sequence"/>
</dbReference>
<sequence length="162" mass="18066">MRVSILAVWLFCCLSLMAGSKKDEKLVVQFNLQGSEVDGPKLSVPQEVVGTRVFFRISPEISTRDIESFRPFPASDGYSYGVMLKLNRAGAQRLAAVTNANRGKLLMARVNGRPLDVVEIDQTVQDGVLVIWQGVTTREIALADKMMPRIGQSVQEWKKQKK</sequence>
<comment type="caution">
    <text evidence="2">The sequence shown here is derived from an EMBL/GenBank/DDBJ whole genome shotgun (WGS) entry which is preliminary data.</text>
</comment>
<feature type="signal peptide" evidence="1">
    <location>
        <begin position="1"/>
        <end position="18"/>
    </location>
</feature>
<dbReference type="RefSeq" id="WP_200391278.1">
    <property type="nucleotide sequence ID" value="NZ_JAENIO010000014.1"/>
</dbReference>
<evidence type="ECO:0000313" key="2">
    <source>
        <dbReference type="EMBL" id="MBK1833843.1"/>
    </source>
</evidence>
<keyword evidence="3" id="KW-1185">Reference proteome</keyword>
<keyword evidence="1" id="KW-0732">Signal</keyword>
<evidence type="ECO:0000313" key="3">
    <source>
        <dbReference type="Proteomes" id="UP000604083"/>
    </source>
</evidence>
<dbReference type="AlphaFoldDB" id="A0A934RN31"/>
<evidence type="ECO:0008006" key="4">
    <source>
        <dbReference type="Google" id="ProtNLM"/>
    </source>
</evidence>
<evidence type="ECO:0000256" key="1">
    <source>
        <dbReference type="SAM" id="SignalP"/>
    </source>
</evidence>
<organism evidence="2 3">
    <name type="scientific">Roseibacillus ishigakijimensis</name>
    <dbReference type="NCBI Taxonomy" id="454146"/>
    <lineage>
        <taxon>Bacteria</taxon>
        <taxon>Pseudomonadati</taxon>
        <taxon>Verrucomicrobiota</taxon>
        <taxon>Verrucomicrobiia</taxon>
        <taxon>Verrucomicrobiales</taxon>
        <taxon>Verrucomicrobiaceae</taxon>
        <taxon>Roseibacillus</taxon>
    </lineage>
</organism>
<dbReference type="Gene3D" id="3.30.1360.200">
    <property type="match status" value="1"/>
</dbReference>
<dbReference type="EMBL" id="JAENIO010000014">
    <property type="protein sequence ID" value="MBK1833843.1"/>
    <property type="molecule type" value="Genomic_DNA"/>
</dbReference>